<gene>
    <name evidence="1" type="ORF">SNE25_07320</name>
</gene>
<dbReference type="RefSeq" id="WP_321564445.1">
    <property type="nucleotide sequence ID" value="NZ_CP139558.1"/>
</dbReference>
<dbReference type="Proteomes" id="UP001324380">
    <property type="component" value="Chromosome"/>
</dbReference>
<evidence type="ECO:0000313" key="2">
    <source>
        <dbReference type="Proteomes" id="UP001324380"/>
    </source>
</evidence>
<sequence>MTIEDHIWNLATKKLVNEASEKELDELDTLLLQHPHMSSDISQLFHWWHDDDEQNVTGRSELLFSKVKQKIKQAENIAIEQINKNKRAGK</sequence>
<evidence type="ECO:0000313" key="1">
    <source>
        <dbReference type="EMBL" id="WPU95333.1"/>
    </source>
</evidence>
<keyword evidence="2" id="KW-1185">Reference proteome</keyword>
<accession>A0ABZ0TT42</accession>
<organism evidence="1 2">
    <name type="scientific">Mucilaginibacter sabulilitoris</name>
    <dbReference type="NCBI Taxonomy" id="1173583"/>
    <lineage>
        <taxon>Bacteria</taxon>
        <taxon>Pseudomonadati</taxon>
        <taxon>Bacteroidota</taxon>
        <taxon>Sphingobacteriia</taxon>
        <taxon>Sphingobacteriales</taxon>
        <taxon>Sphingobacteriaceae</taxon>
        <taxon>Mucilaginibacter</taxon>
    </lineage>
</organism>
<name>A0ABZ0TT42_9SPHI</name>
<reference evidence="1 2" key="1">
    <citation type="submission" date="2023-11" db="EMBL/GenBank/DDBJ databases">
        <title>Analysis of the Genomes of Mucilaginibacter gossypii cycad 4 and M. sabulilitoris SNA2: microbes with the potential for plant growth promotion.</title>
        <authorList>
            <person name="Hirsch A.M."/>
            <person name="Humm E."/>
            <person name="Rubbi M."/>
            <person name="Del Vecchio G."/>
            <person name="Ha S.M."/>
            <person name="Pellegrini M."/>
            <person name="Gunsalus R.P."/>
        </authorList>
    </citation>
    <scope>NUCLEOTIDE SEQUENCE [LARGE SCALE GENOMIC DNA]</scope>
    <source>
        <strain evidence="1 2">SNA2</strain>
    </source>
</reference>
<proteinExistence type="predicted"/>
<dbReference type="EMBL" id="CP139558">
    <property type="protein sequence ID" value="WPU95333.1"/>
    <property type="molecule type" value="Genomic_DNA"/>
</dbReference>
<protein>
    <submittedName>
        <fullName evidence="1">Uncharacterized protein</fullName>
    </submittedName>
</protein>